<dbReference type="InterPro" id="IPR023346">
    <property type="entry name" value="Lysozyme-like_dom_sf"/>
</dbReference>
<proteinExistence type="inferred from homology"/>
<keyword evidence="10 11" id="KW-0961">Cell wall biogenesis/degradation</keyword>
<protein>
    <recommendedName>
        <fullName evidence="11">Biosynthetic peptidoglycan transglycosylase</fullName>
        <ecNumber evidence="11">2.4.99.28</ecNumber>
    </recommendedName>
    <alternativeName>
        <fullName evidence="11">Glycan polymerase</fullName>
    </alternativeName>
    <alternativeName>
        <fullName evidence="11">Peptidoglycan glycosyltransferase MtgA</fullName>
        <shortName evidence="11">PGT</shortName>
    </alternativeName>
</protein>
<keyword evidence="3 11" id="KW-0328">Glycosyltransferase</keyword>
<comment type="function">
    <text evidence="11">Peptidoglycan polymerase that catalyzes glycan chain elongation from lipid-linked precursors.</text>
</comment>
<comment type="subcellular location">
    <subcellularLocation>
        <location evidence="11">Cell inner membrane</location>
        <topology evidence="11">Single-pass membrane protein</topology>
    </subcellularLocation>
</comment>
<organism evidence="14 15">
    <name type="scientific">Thalassococcus lentus</name>
    <dbReference type="NCBI Taxonomy" id="1210524"/>
    <lineage>
        <taxon>Bacteria</taxon>
        <taxon>Pseudomonadati</taxon>
        <taxon>Pseudomonadota</taxon>
        <taxon>Alphaproteobacteria</taxon>
        <taxon>Rhodobacterales</taxon>
        <taxon>Roseobacteraceae</taxon>
        <taxon>Thalassococcus</taxon>
    </lineage>
</organism>
<feature type="domain" description="Glycosyl transferase family 51" evidence="13">
    <location>
        <begin position="87"/>
        <end position="244"/>
    </location>
</feature>
<dbReference type="Proteomes" id="UP001210720">
    <property type="component" value="Unassembled WGS sequence"/>
</dbReference>
<evidence type="ECO:0000313" key="14">
    <source>
        <dbReference type="EMBL" id="MDA7425058.1"/>
    </source>
</evidence>
<keyword evidence="8 11" id="KW-1133">Transmembrane helix</keyword>
<comment type="similarity">
    <text evidence="11">Belongs to the glycosyltransferase 51 family.</text>
</comment>
<dbReference type="PANTHER" id="PTHR30400">
    <property type="entry name" value="MONOFUNCTIONAL BIOSYNTHETIC PEPTIDOGLYCAN TRANSGLYCOSYLASE"/>
    <property type="match status" value="1"/>
</dbReference>
<evidence type="ECO:0000313" key="15">
    <source>
        <dbReference type="Proteomes" id="UP001210720"/>
    </source>
</evidence>
<evidence type="ECO:0000256" key="8">
    <source>
        <dbReference type="ARBA" id="ARBA00022989"/>
    </source>
</evidence>
<dbReference type="GO" id="GO:0016757">
    <property type="term" value="F:glycosyltransferase activity"/>
    <property type="evidence" value="ECO:0007669"/>
    <property type="project" value="UniProtKB-KW"/>
</dbReference>
<evidence type="ECO:0000256" key="7">
    <source>
        <dbReference type="ARBA" id="ARBA00022984"/>
    </source>
</evidence>
<comment type="catalytic activity">
    <reaction evidence="11">
        <text>[GlcNAc-(1-&gt;4)-Mur2Ac(oyl-L-Ala-gamma-D-Glu-L-Lys-D-Ala-D-Ala)](n)-di-trans,octa-cis-undecaprenyl diphosphate + beta-D-GlcNAc-(1-&gt;4)-Mur2Ac(oyl-L-Ala-gamma-D-Glu-L-Lys-D-Ala-D-Ala)-di-trans,octa-cis-undecaprenyl diphosphate = [GlcNAc-(1-&gt;4)-Mur2Ac(oyl-L-Ala-gamma-D-Glu-L-Lys-D-Ala-D-Ala)](n+1)-di-trans,octa-cis-undecaprenyl diphosphate + di-trans,octa-cis-undecaprenyl diphosphate + H(+)</text>
        <dbReference type="Rhea" id="RHEA:23708"/>
        <dbReference type="Rhea" id="RHEA-COMP:9602"/>
        <dbReference type="Rhea" id="RHEA-COMP:9603"/>
        <dbReference type="ChEBI" id="CHEBI:15378"/>
        <dbReference type="ChEBI" id="CHEBI:58405"/>
        <dbReference type="ChEBI" id="CHEBI:60033"/>
        <dbReference type="ChEBI" id="CHEBI:78435"/>
        <dbReference type="EC" id="2.4.99.28"/>
    </reaction>
</comment>
<dbReference type="HAMAP" id="MF_00766">
    <property type="entry name" value="PGT_MtgA"/>
    <property type="match status" value="1"/>
</dbReference>
<evidence type="ECO:0000256" key="10">
    <source>
        <dbReference type="ARBA" id="ARBA00023316"/>
    </source>
</evidence>
<keyword evidence="4 11" id="KW-0808">Transferase</keyword>
<sequence>MGSAMATRRKTKSSKSTRTSSKPTKRKSQSAKKQSRPFRPFRWLLRQGFKLGVIVAGFLMAMVVIYAGLNPPTTHTMWSEGRRLGAPVDQHWVDVDKIAPVMLRSAVAAEDANFCNHWGFDTDAIRAAIASGAQRGGSTISQQTVKNVYLWQQRSYIRKALEAIMTPAVEAVWSKRRILEVYLNIAEFDEGVFGIEAASRHYFGIGPDRLSARQAALLASVLPSPKKRNAARPTSFLDRRARAIQSGAATIAADGRADCFQN</sequence>
<evidence type="ECO:0000256" key="3">
    <source>
        <dbReference type="ARBA" id="ARBA00022676"/>
    </source>
</evidence>
<dbReference type="InterPro" id="IPR036950">
    <property type="entry name" value="PBP_transglycosylase"/>
</dbReference>
<evidence type="ECO:0000256" key="12">
    <source>
        <dbReference type="SAM" id="MobiDB-lite"/>
    </source>
</evidence>
<evidence type="ECO:0000256" key="5">
    <source>
        <dbReference type="ARBA" id="ARBA00022692"/>
    </source>
</evidence>
<evidence type="ECO:0000256" key="6">
    <source>
        <dbReference type="ARBA" id="ARBA00022960"/>
    </source>
</evidence>
<dbReference type="Gene3D" id="1.10.3810.10">
    <property type="entry name" value="Biosynthetic peptidoglycan transglycosylase-like"/>
    <property type="match status" value="1"/>
</dbReference>
<keyword evidence="1 11" id="KW-1003">Cell membrane</keyword>
<comment type="pathway">
    <text evidence="11">Cell wall biogenesis; peptidoglycan biosynthesis.</text>
</comment>
<keyword evidence="5 11" id="KW-0812">Transmembrane</keyword>
<accession>A0ABT4XSX8</accession>
<dbReference type="InterPro" id="IPR011812">
    <property type="entry name" value="Pep_trsgly"/>
</dbReference>
<keyword evidence="7 11" id="KW-0573">Peptidoglycan synthesis</keyword>
<dbReference type="InterPro" id="IPR001264">
    <property type="entry name" value="Glyco_trans_51"/>
</dbReference>
<evidence type="ECO:0000256" key="9">
    <source>
        <dbReference type="ARBA" id="ARBA00023136"/>
    </source>
</evidence>
<gene>
    <name evidence="11 14" type="primary">mtgA</name>
    <name evidence="14" type="ORF">PFY00_09995</name>
</gene>
<dbReference type="EC" id="2.4.99.28" evidence="11"/>
<comment type="caution">
    <text evidence="14">The sequence shown here is derived from an EMBL/GenBank/DDBJ whole genome shotgun (WGS) entry which is preliminary data.</text>
</comment>
<keyword evidence="2 11" id="KW-0997">Cell inner membrane</keyword>
<evidence type="ECO:0000256" key="2">
    <source>
        <dbReference type="ARBA" id="ARBA00022519"/>
    </source>
</evidence>
<feature type="region of interest" description="Disordered" evidence="12">
    <location>
        <begin position="1"/>
        <end position="35"/>
    </location>
</feature>
<feature type="transmembrane region" description="Helical" evidence="11">
    <location>
        <begin position="49"/>
        <end position="69"/>
    </location>
</feature>
<feature type="compositionally biased region" description="Basic residues" evidence="12">
    <location>
        <begin position="23"/>
        <end position="35"/>
    </location>
</feature>
<keyword evidence="6 11" id="KW-0133">Cell shape</keyword>
<name>A0ABT4XSX8_9RHOB</name>
<evidence type="ECO:0000259" key="13">
    <source>
        <dbReference type="Pfam" id="PF00912"/>
    </source>
</evidence>
<dbReference type="Pfam" id="PF00912">
    <property type="entry name" value="Transgly"/>
    <property type="match status" value="1"/>
</dbReference>
<keyword evidence="15" id="KW-1185">Reference proteome</keyword>
<evidence type="ECO:0000256" key="1">
    <source>
        <dbReference type="ARBA" id="ARBA00022475"/>
    </source>
</evidence>
<evidence type="ECO:0000256" key="11">
    <source>
        <dbReference type="HAMAP-Rule" id="MF_00766"/>
    </source>
</evidence>
<dbReference type="NCBIfam" id="TIGR02070">
    <property type="entry name" value="mono_pep_trsgly"/>
    <property type="match status" value="1"/>
</dbReference>
<reference evidence="14 15" key="1">
    <citation type="submission" date="2023-01" db="EMBL/GenBank/DDBJ databases">
        <title>Thalassococcus onchidii sp. nov., isolated from a marine invertebrate from the South China Sea.</title>
        <authorList>
            <person name="Xu S."/>
            <person name="Liu Z."/>
            <person name="Xu Y."/>
        </authorList>
    </citation>
    <scope>NUCLEOTIDE SEQUENCE [LARGE SCALE GENOMIC DNA]</scope>
    <source>
        <strain evidence="14 15">KCTC 32084</strain>
    </source>
</reference>
<keyword evidence="9 11" id="KW-0472">Membrane</keyword>
<dbReference type="PANTHER" id="PTHR30400:SF0">
    <property type="entry name" value="BIOSYNTHETIC PEPTIDOGLYCAN TRANSGLYCOSYLASE"/>
    <property type="match status" value="1"/>
</dbReference>
<dbReference type="SUPFAM" id="SSF53955">
    <property type="entry name" value="Lysozyme-like"/>
    <property type="match status" value="1"/>
</dbReference>
<evidence type="ECO:0000256" key="4">
    <source>
        <dbReference type="ARBA" id="ARBA00022679"/>
    </source>
</evidence>
<dbReference type="EMBL" id="JAQIOY010000003">
    <property type="protein sequence ID" value="MDA7425058.1"/>
    <property type="molecule type" value="Genomic_DNA"/>
</dbReference>